<feature type="region of interest" description="Disordered" evidence="1">
    <location>
        <begin position="244"/>
        <end position="272"/>
    </location>
</feature>
<evidence type="ECO:0000313" key="3">
    <source>
        <dbReference type="Proteomes" id="UP000265618"/>
    </source>
</evidence>
<dbReference type="AlphaFoldDB" id="A0A9K3D330"/>
<feature type="region of interest" description="Disordered" evidence="1">
    <location>
        <begin position="192"/>
        <end position="222"/>
    </location>
</feature>
<reference evidence="2 3" key="1">
    <citation type="journal article" date="2018" name="PLoS ONE">
        <title>The draft genome of Kipferlia bialata reveals reductive genome evolution in fornicate parasites.</title>
        <authorList>
            <person name="Tanifuji G."/>
            <person name="Takabayashi S."/>
            <person name="Kume K."/>
            <person name="Takagi M."/>
            <person name="Nakayama T."/>
            <person name="Kamikawa R."/>
            <person name="Inagaki Y."/>
            <person name="Hashimoto T."/>
        </authorList>
    </citation>
    <scope>NUCLEOTIDE SEQUENCE [LARGE SCALE GENOMIC DNA]</scope>
    <source>
        <strain evidence="2">NY0173</strain>
    </source>
</reference>
<organism evidence="2 3">
    <name type="scientific">Kipferlia bialata</name>
    <dbReference type="NCBI Taxonomy" id="797122"/>
    <lineage>
        <taxon>Eukaryota</taxon>
        <taxon>Metamonada</taxon>
        <taxon>Carpediemonas-like organisms</taxon>
        <taxon>Kipferlia</taxon>
    </lineage>
</organism>
<dbReference type="Proteomes" id="UP000265618">
    <property type="component" value="Unassembled WGS sequence"/>
</dbReference>
<comment type="caution">
    <text evidence="2">The sequence shown here is derived from an EMBL/GenBank/DDBJ whole genome shotgun (WGS) entry which is preliminary data.</text>
</comment>
<evidence type="ECO:0000256" key="1">
    <source>
        <dbReference type="SAM" id="MobiDB-lite"/>
    </source>
</evidence>
<accession>A0A9K3D330</accession>
<sequence>MNPSSRALQSVINGCHSELNTAFKALVSQENSRTADAALVVFRGRLAALGVHETEEASRLLREFLYSGDLHFSQLLKALVTPDGPSGTSEASAHMALPAAGSAVSGGGCLPRGLSGQASGSGVSDVAGLRRVVQSFVGSSDGVGVPEIQAALRDSGCPVSHELHIMILHHAETGSVRFRDMWVAVTRCLEEKERQAHPRPTPASPSAPTSRPTPSDDTLPTSAGMAKRQALLQGHDIVGWKAEMAEGETTEGQPQLRRKYEANRSSHVFAFE</sequence>
<name>A0A9K3D330_9EUKA</name>
<feature type="compositionally biased region" description="Low complexity" evidence="1">
    <location>
        <begin position="206"/>
        <end position="222"/>
    </location>
</feature>
<dbReference type="EMBL" id="BDIP01002978">
    <property type="protein sequence ID" value="GIQ87111.1"/>
    <property type="molecule type" value="Genomic_DNA"/>
</dbReference>
<evidence type="ECO:0000313" key="2">
    <source>
        <dbReference type="EMBL" id="GIQ87111.1"/>
    </source>
</evidence>
<gene>
    <name evidence="2" type="ORF">KIPB_009085</name>
</gene>
<proteinExistence type="predicted"/>
<protein>
    <submittedName>
        <fullName evidence="2">Uncharacterized protein</fullName>
    </submittedName>
</protein>
<keyword evidence="3" id="KW-1185">Reference proteome</keyword>